<reference evidence="2" key="1">
    <citation type="submission" date="2016-10" db="EMBL/GenBank/DDBJ databases">
        <authorList>
            <person name="Varghese N."/>
            <person name="Submissions S."/>
        </authorList>
    </citation>
    <scope>NUCLEOTIDE SEQUENCE [LARGE SCALE GENOMIC DNA]</scope>
    <source>
        <strain evidence="2">Gh-67</strain>
    </source>
</reference>
<gene>
    <name evidence="1" type="ORF">SAMN05192573_116107</name>
</gene>
<evidence type="ECO:0000313" key="2">
    <source>
        <dbReference type="Proteomes" id="UP000199705"/>
    </source>
</evidence>
<protein>
    <submittedName>
        <fullName evidence="1">Uncharacterized protein</fullName>
    </submittedName>
</protein>
<keyword evidence="2" id="KW-1185">Reference proteome</keyword>
<sequence>MIESDTIISFASSKRKMDVKITAIENYRSPEVKHIR</sequence>
<dbReference type="AlphaFoldDB" id="A0A1G8I3D6"/>
<dbReference type="EMBL" id="FNCG01000016">
    <property type="protein sequence ID" value="SDI13160.1"/>
    <property type="molecule type" value="Genomic_DNA"/>
</dbReference>
<accession>A0A1G8I3D6</accession>
<name>A0A1G8I3D6_9SPHI</name>
<dbReference type="Proteomes" id="UP000199705">
    <property type="component" value="Unassembled WGS sequence"/>
</dbReference>
<organism evidence="1 2">
    <name type="scientific">Mucilaginibacter gossypii</name>
    <dbReference type="NCBI Taxonomy" id="551996"/>
    <lineage>
        <taxon>Bacteria</taxon>
        <taxon>Pseudomonadati</taxon>
        <taxon>Bacteroidota</taxon>
        <taxon>Sphingobacteriia</taxon>
        <taxon>Sphingobacteriales</taxon>
        <taxon>Sphingobacteriaceae</taxon>
        <taxon>Mucilaginibacter</taxon>
    </lineage>
</organism>
<proteinExistence type="predicted"/>
<evidence type="ECO:0000313" key="1">
    <source>
        <dbReference type="EMBL" id="SDI13160.1"/>
    </source>
</evidence>